<feature type="region of interest" description="Disordered" evidence="1">
    <location>
        <begin position="286"/>
        <end position="320"/>
    </location>
</feature>
<dbReference type="Proteomes" id="UP000631791">
    <property type="component" value="Unassembled WGS sequence"/>
</dbReference>
<proteinExistence type="predicted"/>
<dbReference type="RefSeq" id="WP_196920941.1">
    <property type="nucleotide sequence ID" value="NZ_JADOTY010000001.1"/>
</dbReference>
<evidence type="ECO:0000256" key="1">
    <source>
        <dbReference type="SAM" id="MobiDB-lite"/>
    </source>
</evidence>
<gene>
    <name evidence="2" type="ORF">IW249_002544</name>
</gene>
<evidence type="ECO:0000313" key="3">
    <source>
        <dbReference type="Proteomes" id="UP000631791"/>
    </source>
</evidence>
<keyword evidence="3" id="KW-1185">Reference proteome</keyword>
<protein>
    <submittedName>
        <fullName evidence="2">Uncharacterized protein</fullName>
    </submittedName>
</protein>
<dbReference type="EMBL" id="JADOTY010000001">
    <property type="protein sequence ID" value="MBG6102130.1"/>
    <property type="molecule type" value="Genomic_DNA"/>
</dbReference>
<reference evidence="2 3" key="1">
    <citation type="submission" date="2020-11" db="EMBL/GenBank/DDBJ databases">
        <title>Sequencing the genomes of 1000 actinobacteria strains.</title>
        <authorList>
            <person name="Klenk H.-P."/>
        </authorList>
    </citation>
    <scope>NUCLEOTIDE SEQUENCE [LARGE SCALE GENOMIC DNA]</scope>
    <source>
        <strain evidence="2 3">DSM 101695</strain>
    </source>
</reference>
<accession>A0ABS0K0T4</accession>
<sequence length="320" mass="34325">MNINSDSDNSGVDLLVGFREDLTGAPADATDRMRHAILNGSVYRRPAPKRWFLRRPAIATATAFALAGLTAGGVALSTVDGGTGQPGGASASSTDTSRQWQLRDITYVSAQTQAALGDADDYVVKVRDAYPGGRIDYWTDKQTGRSRVDIYRGDGSPDSSLVTIVADGKQRGTQISHPERTYFEFVGSAKDATGTVFVPNDPASIRAWLAKGSLEIVGQEKVDGHDTVHLRLKPGTATYTAELWVDETSFLPYKTVADKSGKVTDKAEVSTFEWLPRTAENLNHFDLTPPAGYTKFEGKTKGDSTRTAPTAPPLPGGPTN</sequence>
<dbReference type="Gene3D" id="2.50.20.10">
    <property type="entry name" value="Lipoprotein localisation LolA/LolB/LppX"/>
    <property type="match status" value="1"/>
</dbReference>
<feature type="compositionally biased region" description="Pro residues" evidence="1">
    <location>
        <begin position="310"/>
        <end position="320"/>
    </location>
</feature>
<comment type="caution">
    <text evidence="2">The sequence shown here is derived from an EMBL/GenBank/DDBJ whole genome shotgun (WGS) entry which is preliminary data.</text>
</comment>
<evidence type="ECO:0000313" key="2">
    <source>
        <dbReference type="EMBL" id="MBG6102130.1"/>
    </source>
</evidence>
<name>A0ABS0K0T4_9ACTN</name>
<organism evidence="2 3">
    <name type="scientific">Micromonospora vinacea</name>
    <dbReference type="NCBI Taxonomy" id="709878"/>
    <lineage>
        <taxon>Bacteria</taxon>
        <taxon>Bacillati</taxon>
        <taxon>Actinomycetota</taxon>
        <taxon>Actinomycetes</taxon>
        <taxon>Micromonosporales</taxon>
        <taxon>Micromonosporaceae</taxon>
        <taxon>Micromonospora</taxon>
    </lineage>
</organism>